<evidence type="ECO:0000313" key="1">
    <source>
        <dbReference type="EMBL" id="RHW49243.1"/>
    </source>
</evidence>
<organism evidence="2 3">
    <name type="scientific">Lactobacillus bombicola</name>
    <dbReference type="NCBI Taxonomy" id="1505723"/>
    <lineage>
        <taxon>Bacteria</taxon>
        <taxon>Bacillati</taxon>
        <taxon>Bacillota</taxon>
        <taxon>Bacilli</taxon>
        <taxon>Lactobacillales</taxon>
        <taxon>Lactobacillaceae</taxon>
        <taxon>Lactobacillus</taxon>
    </lineage>
</organism>
<accession>A0A396T752</accession>
<gene>
    <name evidence="1" type="ORF">DS834_07880</name>
    <name evidence="2" type="ORF">DS835_01530</name>
</gene>
<name>A0A396T752_9LACO</name>
<dbReference type="RefSeq" id="WP_118897614.1">
    <property type="nucleotide sequence ID" value="NZ_QOCU01000009.1"/>
</dbReference>
<dbReference type="EMBL" id="QOCU01000009">
    <property type="protein sequence ID" value="RHW49243.1"/>
    <property type="molecule type" value="Genomic_DNA"/>
</dbReference>
<proteinExistence type="predicted"/>
<sequence length="164" mass="19398">MQEKIVATSWAKVKLQILKREYEVIEQFCRTNFEISKEDEKDFIATMLFFFANEELEEEKGGRDTFDFKKVVTDFWEVQYEINKTERNAYTIVAKVPIKTFTNLLNNERELYPEIGKCDGKIRQTFIGYLAFLLIQSIKGGNLSPKFVFDKKWGIKQHEKTDNN</sequence>
<protein>
    <submittedName>
        <fullName evidence="2">Uncharacterized protein</fullName>
    </submittedName>
</protein>
<keyword evidence="4" id="KW-1185">Reference proteome</keyword>
<evidence type="ECO:0000313" key="2">
    <source>
        <dbReference type="EMBL" id="RHW55083.1"/>
    </source>
</evidence>
<dbReference type="AlphaFoldDB" id="A0A396T752"/>
<dbReference type="Proteomes" id="UP000283380">
    <property type="component" value="Unassembled WGS sequence"/>
</dbReference>
<evidence type="ECO:0000313" key="3">
    <source>
        <dbReference type="Proteomes" id="UP000265862"/>
    </source>
</evidence>
<evidence type="ECO:0000313" key="4">
    <source>
        <dbReference type="Proteomes" id="UP000283380"/>
    </source>
</evidence>
<comment type="caution">
    <text evidence="2">The sequence shown here is derived from an EMBL/GenBank/DDBJ whole genome shotgun (WGS) entry which is preliminary data.</text>
</comment>
<reference evidence="3 4" key="1">
    <citation type="submission" date="2018-07" db="EMBL/GenBank/DDBJ databases">
        <title>Genome sequences of six Lactobacillus spp. isolated from bumble bee guts.</title>
        <authorList>
            <person name="Motta E.V.S."/>
            <person name="Moran N.A."/>
        </authorList>
    </citation>
    <scope>NUCLEOTIDE SEQUENCE [LARGE SCALE GENOMIC DNA]</scope>
    <source>
        <strain evidence="1 4">BI-4G</strain>
        <strain evidence="2 3">OCC3</strain>
    </source>
</reference>
<dbReference type="Proteomes" id="UP000265862">
    <property type="component" value="Unassembled WGS sequence"/>
</dbReference>
<dbReference type="EMBL" id="QOCV01000003">
    <property type="protein sequence ID" value="RHW55083.1"/>
    <property type="molecule type" value="Genomic_DNA"/>
</dbReference>